<comment type="caution">
    <text evidence="3">The sequence shown here is derived from an EMBL/GenBank/DDBJ whole genome shotgun (WGS) entry which is preliminary data.</text>
</comment>
<dbReference type="InterPro" id="IPR054149">
    <property type="entry name" value="SMIM43"/>
</dbReference>
<dbReference type="Proteomes" id="UP000645828">
    <property type="component" value="Unassembled WGS sequence"/>
</dbReference>
<dbReference type="Pfam" id="PF21976">
    <property type="entry name" value="SMIM43"/>
    <property type="match status" value="1"/>
</dbReference>
<evidence type="ECO:0000313" key="4">
    <source>
        <dbReference type="Proteomes" id="UP000645828"/>
    </source>
</evidence>
<protein>
    <submittedName>
        <fullName evidence="3">(raccoon dog) hypothetical protein</fullName>
    </submittedName>
</protein>
<evidence type="ECO:0000313" key="3">
    <source>
        <dbReference type="EMBL" id="CAD7671130.1"/>
    </source>
</evidence>
<dbReference type="EMBL" id="CAJHUB010000661">
    <property type="protein sequence ID" value="CAD7671130.1"/>
    <property type="molecule type" value="Genomic_DNA"/>
</dbReference>
<proteinExistence type="predicted"/>
<feature type="region of interest" description="Disordered" evidence="1">
    <location>
        <begin position="139"/>
        <end position="159"/>
    </location>
</feature>
<feature type="transmembrane region" description="Helical" evidence="2">
    <location>
        <begin position="179"/>
        <end position="201"/>
    </location>
</feature>
<keyword evidence="2" id="KW-0472">Membrane</keyword>
<keyword evidence="2" id="KW-0812">Transmembrane</keyword>
<evidence type="ECO:0000256" key="2">
    <source>
        <dbReference type="SAM" id="Phobius"/>
    </source>
</evidence>
<reference evidence="3" key="1">
    <citation type="submission" date="2020-12" db="EMBL/GenBank/DDBJ databases">
        <authorList>
            <consortium name="Molecular Ecology Group"/>
        </authorList>
    </citation>
    <scope>NUCLEOTIDE SEQUENCE</scope>
    <source>
        <strain evidence="3">TBG_1078</strain>
    </source>
</reference>
<dbReference type="AlphaFoldDB" id="A0A811Y0B1"/>
<accession>A0A811Y0B1</accession>
<sequence>MGFTLFICKVGVIRLFIMRDENELITHVKCLEQCLERFCPSFVLQKLLPSSRYLQRANTHSSEVLTLKISKEGAEMQTPTFTTISNSLGFLGPGSFSLWENQDQGKIIKEERISAKREALVPAGRGGAEINQLLGAFPPSWGRSSTDGERPGGGESGRQALRALPRSAGASSMEWELNFLLYLALFFFLLFLLFLLLFVVIKQLKNSVASTAGALQPGRLSVHREPWGFSREQAV</sequence>
<keyword evidence="2" id="KW-1133">Transmembrane helix</keyword>
<evidence type="ECO:0000256" key="1">
    <source>
        <dbReference type="SAM" id="MobiDB-lite"/>
    </source>
</evidence>
<keyword evidence="4" id="KW-1185">Reference proteome</keyword>
<organism evidence="3 4">
    <name type="scientific">Nyctereutes procyonoides</name>
    <name type="common">Raccoon dog</name>
    <name type="synonym">Canis procyonoides</name>
    <dbReference type="NCBI Taxonomy" id="34880"/>
    <lineage>
        <taxon>Eukaryota</taxon>
        <taxon>Metazoa</taxon>
        <taxon>Chordata</taxon>
        <taxon>Craniata</taxon>
        <taxon>Vertebrata</taxon>
        <taxon>Euteleostomi</taxon>
        <taxon>Mammalia</taxon>
        <taxon>Eutheria</taxon>
        <taxon>Laurasiatheria</taxon>
        <taxon>Carnivora</taxon>
        <taxon>Caniformia</taxon>
        <taxon>Canidae</taxon>
        <taxon>Nyctereutes</taxon>
    </lineage>
</organism>
<gene>
    <name evidence="3" type="ORF">NYPRO_LOCUS3925</name>
</gene>
<name>A0A811Y0B1_NYCPR</name>